<accession>A0A3P1ZXS4</accession>
<gene>
    <name evidence="1" type="ORF">EII21_11565</name>
</gene>
<feature type="non-terminal residue" evidence="1">
    <location>
        <position position="225"/>
    </location>
</feature>
<keyword evidence="1" id="KW-0378">Hydrolase</keyword>
<dbReference type="Gene3D" id="3.30.565.60">
    <property type="match status" value="1"/>
</dbReference>
<sequence>PEAIEVLKQKYALKQKNPTFVSLPNEQVLSDLHLVSQGKITYAALLLCGKEESLQTFLPQSRIVLEYRKSESLIPYNNRMEYLKPFYLMIELLWHDINLRNDKIDVSEGSYIFNIPSFNEEVIREAINNAVAHRDYRRTSETFVLQYPNKLVVKNMGGFPLGVSKENLLRIQSTPRNRLLADVLSKTGIVERSGQGVDKIFRNMLSEGKDGPDYSFSDEFRVELH</sequence>
<dbReference type="PANTHER" id="PTHR30595:SF6">
    <property type="entry name" value="SCHLAFEN ALBA-2 DOMAIN-CONTAINING PROTEIN"/>
    <property type="match status" value="1"/>
</dbReference>
<dbReference type="RefSeq" id="WP_221620531.1">
    <property type="nucleotide sequence ID" value="NZ_RQYC01000073.1"/>
</dbReference>
<dbReference type="AlphaFoldDB" id="A0A3P1ZXS4"/>
<feature type="non-terminal residue" evidence="1">
    <location>
        <position position="1"/>
    </location>
</feature>
<dbReference type="PANTHER" id="PTHR30595">
    <property type="entry name" value="GLPR-RELATED TRANSCRIPTIONAL REPRESSOR"/>
    <property type="match status" value="1"/>
</dbReference>
<keyword evidence="1" id="KW-0547">Nucleotide-binding</keyword>
<organism evidence="1 2">
    <name type="scientific">Conchiformibius steedae</name>
    <dbReference type="NCBI Taxonomy" id="153493"/>
    <lineage>
        <taxon>Bacteria</taxon>
        <taxon>Pseudomonadati</taxon>
        <taxon>Pseudomonadota</taxon>
        <taxon>Betaproteobacteria</taxon>
        <taxon>Neisseriales</taxon>
        <taxon>Neisseriaceae</taxon>
        <taxon>Conchiformibius</taxon>
    </lineage>
</organism>
<dbReference type="EMBL" id="RQYC01000073">
    <property type="protein sequence ID" value="RRD87615.1"/>
    <property type="molecule type" value="Genomic_DNA"/>
</dbReference>
<reference evidence="1 2" key="1">
    <citation type="submission" date="2018-11" db="EMBL/GenBank/DDBJ databases">
        <title>Genomes From Bacteria Associated with the Canine Oral Cavity: a Test Case for Automated Genome-Based Taxonomic Assignment.</title>
        <authorList>
            <person name="Coil D.A."/>
            <person name="Jospin G."/>
            <person name="Darling A.E."/>
            <person name="Wallis C."/>
            <person name="Davis I.J."/>
            <person name="Harris S."/>
            <person name="Eisen J.A."/>
            <person name="Holcombe L.J."/>
            <person name="O'Flynn C."/>
        </authorList>
    </citation>
    <scope>NUCLEOTIDE SEQUENCE [LARGE SCALE GENOMIC DNA]</scope>
    <source>
        <strain evidence="1 2">COT-280</strain>
    </source>
</reference>
<keyword evidence="1" id="KW-0347">Helicase</keyword>
<comment type="caution">
    <text evidence="1">The sequence shown here is derived from an EMBL/GenBank/DDBJ whole genome shotgun (WGS) entry which is preliminary data.</text>
</comment>
<dbReference type="Proteomes" id="UP000269923">
    <property type="component" value="Unassembled WGS sequence"/>
</dbReference>
<dbReference type="InterPro" id="IPR038475">
    <property type="entry name" value="RecG_C_sf"/>
</dbReference>
<keyword evidence="1" id="KW-0067">ATP-binding</keyword>
<proteinExistence type="predicted"/>
<protein>
    <submittedName>
        <fullName evidence="1">ATP-dependent DNA helicase RecG</fullName>
    </submittedName>
</protein>
<dbReference type="Pfam" id="PF13749">
    <property type="entry name" value="HATPase_c_4"/>
    <property type="match status" value="1"/>
</dbReference>
<keyword evidence="2" id="KW-1185">Reference proteome</keyword>
<evidence type="ECO:0000313" key="2">
    <source>
        <dbReference type="Proteomes" id="UP000269923"/>
    </source>
</evidence>
<evidence type="ECO:0000313" key="1">
    <source>
        <dbReference type="EMBL" id="RRD87615.1"/>
    </source>
</evidence>
<dbReference type="GO" id="GO:0004386">
    <property type="term" value="F:helicase activity"/>
    <property type="evidence" value="ECO:0007669"/>
    <property type="project" value="UniProtKB-KW"/>
</dbReference>
<name>A0A3P1ZXS4_9NEIS</name>